<evidence type="ECO:0000313" key="3">
    <source>
        <dbReference type="Proteomes" id="UP001492380"/>
    </source>
</evidence>
<gene>
    <name evidence="2" type="ORF">HDK90DRAFT_222935</name>
</gene>
<dbReference type="Proteomes" id="UP001492380">
    <property type="component" value="Unassembled WGS sequence"/>
</dbReference>
<reference evidence="2 3" key="1">
    <citation type="submission" date="2024-04" db="EMBL/GenBank/DDBJ databases">
        <title>Phyllosticta paracitricarpa is synonymous to the EU quarantine fungus P. citricarpa based on phylogenomic analyses.</title>
        <authorList>
            <consortium name="Lawrence Berkeley National Laboratory"/>
            <person name="Van Ingen-Buijs V.A."/>
            <person name="Van Westerhoven A.C."/>
            <person name="Haridas S."/>
            <person name="Skiadas P."/>
            <person name="Martin F."/>
            <person name="Groenewald J.Z."/>
            <person name="Crous P.W."/>
            <person name="Seidl M.F."/>
        </authorList>
    </citation>
    <scope>NUCLEOTIDE SEQUENCE [LARGE SCALE GENOMIC DNA]</scope>
    <source>
        <strain evidence="2 3">CBS 123374</strain>
    </source>
</reference>
<feature type="compositionally biased region" description="Basic and acidic residues" evidence="1">
    <location>
        <begin position="78"/>
        <end position="95"/>
    </location>
</feature>
<protein>
    <submittedName>
        <fullName evidence="2">Uncharacterized protein</fullName>
    </submittedName>
</protein>
<dbReference type="EMBL" id="JBBWRZ010000004">
    <property type="protein sequence ID" value="KAK8238325.1"/>
    <property type="molecule type" value="Genomic_DNA"/>
</dbReference>
<comment type="caution">
    <text evidence="2">The sequence shown here is derived from an EMBL/GenBank/DDBJ whole genome shotgun (WGS) entry which is preliminary data.</text>
</comment>
<evidence type="ECO:0000313" key="2">
    <source>
        <dbReference type="EMBL" id="KAK8238325.1"/>
    </source>
</evidence>
<proteinExistence type="predicted"/>
<feature type="region of interest" description="Disordered" evidence="1">
    <location>
        <begin position="1"/>
        <end position="111"/>
    </location>
</feature>
<feature type="compositionally biased region" description="Basic and acidic residues" evidence="1">
    <location>
        <begin position="10"/>
        <end position="67"/>
    </location>
</feature>
<name>A0ABR1YTL7_9PEZI</name>
<sequence>MSSQYNMEGQKNDASRNDERRPSNDESREDEKHPHNDATRNDERRPGNDESRNDGSHRNSDAPRNDESSPNNDESREDEMHPNNDATRNDERRPNNGEQGAPANDQQALMRPDVNIRDENIARELRVASFQKWQKVYKAAVGNWVAIGKPPCKTCKKTHPPPHTTNAQRAELGQLKKFGHELCGDPEAPQCQRCRKSHYGKCRALPCGSCGFLRCGGQTRHVICCRNAGEVCEGERTAAPSASPINGLWRNSFQCVDEPRPVIC</sequence>
<evidence type="ECO:0000256" key="1">
    <source>
        <dbReference type="SAM" id="MobiDB-lite"/>
    </source>
</evidence>
<accession>A0ABR1YTL7</accession>
<organism evidence="2 3">
    <name type="scientific">Phyllosticta capitalensis</name>
    <dbReference type="NCBI Taxonomy" id="121624"/>
    <lineage>
        <taxon>Eukaryota</taxon>
        <taxon>Fungi</taxon>
        <taxon>Dikarya</taxon>
        <taxon>Ascomycota</taxon>
        <taxon>Pezizomycotina</taxon>
        <taxon>Dothideomycetes</taxon>
        <taxon>Dothideomycetes incertae sedis</taxon>
        <taxon>Botryosphaeriales</taxon>
        <taxon>Phyllostictaceae</taxon>
        <taxon>Phyllosticta</taxon>
    </lineage>
</organism>
<keyword evidence="3" id="KW-1185">Reference proteome</keyword>